<reference evidence="2 3" key="1">
    <citation type="submission" date="2019-06" db="EMBL/GenBank/DDBJ databases">
        <title>Genome Sequence of the Brown Rot Fungal Pathogen Monilinia laxa.</title>
        <authorList>
            <person name="De Miccolis Angelini R.M."/>
            <person name="Landi L."/>
            <person name="Abate D."/>
            <person name="Pollastro S."/>
            <person name="Romanazzi G."/>
            <person name="Faretra F."/>
        </authorList>
    </citation>
    <scope>NUCLEOTIDE SEQUENCE [LARGE SCALE GENOMIC DNA]</scope>
    <source>
        <strain evidence="2 3">Mlax316</strain>
    </source>
</reference>
<feature type="signal peptide" evidence="1">
    <location>
        <begin position="1"/>
        <end position="23"/>
    </location>
</feature>
<gene>
    <name evidence="2" type="ORF">EYC80_007718</name>
</gene>
<evidence type="ECO:0000313" key="3">
    <source>
        <dbReference type="Proteomes" id="UP000326757"/>
    </source>
</evidence>
<organism evidence="2 3">
    <name type="scientific">Monilinia laxa</name>
    <name type="common">Brown rot fungus</name>
    <name type="synonym">Sclerotinia laxa</name>
    <dbReference type="NCBI Taxonomy" id="61186"/>
    <lineage>
        <taxon>Eukaryota</taxon>
        <taxon>Fungi</taxon>
        <taxon>Dikarya</taxon>
        <taxon>Ascomycota</taxon>
        <taxon>Pezizomycotina</taxon>
        <taxon>Leotiomycetes</taxon>
        <taxon>Helotiales</taxon>
        <taxon>Sclerotiniaceae</taxon>
        <taxon>Monilinia</taxon>
    </lineage>
</organism>
<name>A0A5N6JX69_MONLA</name>
<evidence type="ECO:0000313" key="2">
    <source>
        <dbReference type="EMBL" id="KAB8293400.1"/>
    </source>
</evidence>
<protein>
    <submittedName>
        <fullName evidence="2">Uncharacterized protein</fullName>
    </submittedName>
</protein>
<dbReference type="AlphaFoldDB" id="A0A5N6JX69"/>
<dbReference type="Proteomes" id="UP000326757">
    <property type="component" value="Unassembled WGS sequence"/>
</dbReference>
<dbReference type="OrthoDB" id="4436466at2759"/>
<evidence type="ECO:0000256" key="1">
    <source>
        <dbReference type="SAM" id="SignalP"/>
    </source>
</evidence>
<keyword evidence="1" id="KW-0732">Signal</keyword>
<accession>A0A5N6JX69</accession>
<dbReference type="EMBL" id="VIGI01000012">
    <property type="protein sequence ID" value="KAB8293400.1"/>
    <property type="molecule type" value="Genomic_DNA"/>
</dbReference>
<keyword evidence="3" id="KW-1185">Reference proteome</keyword>
<feature type="chain" id="PRO_5024816835" evidence="1">
    <location>
        <begin position="24"/>
        <end position="241"/>
    </location>
</feature>
<comment type="caution">
    <text evidence="2">The sequence shown here is derived from an EMBL/GenBank/DDBJ whole genome shotgun (WGS) entry which is preliminary data.</text>
</comment>
<proteinExistence type="predicted"/>
<sequence length="241" mass="26799">MGLIRTTFTTALLGATGAASGWAVWTRNSKFIPISPTDPIFSSPAYARQNPNRNPATQDLCQRKVPLNKIKPQLLEKDGKLVEAFAAGVWSGYGFAYQRSYLSKKYQNTTTTAHQLWTAPQFQSSTYEVGTQVTDHFEVVSKSPTSIVFRCGDSPLNTGVRDSDGLFEMKASIDKAEGVAVFELKSVFFKGTGKSTQKPMPEHIEFAHRLYTKLWMETAVGNCILLIRFVLFTRRVLGSAR</sequence>